<dbReference type="InterPro" id="IPR020578">
    <property type="entry name" value="Aminotrans_V_PyrdxlP_BS"/>
</dbReference>
<keyword evidence="3" id="KW-0808">Transferase</keyword>
<dbReference type="GO" id="GO:0004760">
    <property type="term" value="F:L-serine-pyruvate transaminase activity"/>
    <property type="evidence" value="ECO:0007669"/>
    <property type="project" value="TreeGrafter"/>
</dbReference>
<evidence type="ECO:0000256" key="3">
    <source>
        <dbReference type="ARBA" id="ARBA00022679"/>
    </source>
</evidence>
<dbReference type="GO" id="GO:0008453">
    <property type="term" value="F:alanine-glyoxylate transaminase activity"/>
    <property type="evidence" value="ECO:0007669"/>
    <property type="project" value="TreeGrafter"/>
</dbReference>
<keyword evidence="4" id="KW-0663">Pyridoxal phosphate</keyword>
<feature type="domain" description="Aminotransferase class V" evidence="5">
    <location>
        <begin position="4"/>
        <end position="262"/>
    </location>
</feature>
<dbReference type="PANTHER" id="PTHR21152">
    <property type="entry name" value="AMINOTRANSFERASE CLASS V"/>
    <property type="match status" value="1"/>
</dbReference>
<dbReference type="InterPro" id="IPR015424">
    <property type="entry name" value="PyrdxlP-dep_Trfase"/>
</dbReference>
<comment type="caution">
    <text evidence="6">The sequence shown here is derived from an EMBL/GenBank/DDBJ whole genome shotgun (WGS) entry which is preliminary data.</text>
</comment>
<evidence type="ECO:0000313" key="6">
    <source>
        <dbReference type="EMBL" id="GAH41579.1"/>
    </source>
</evidence>
<evidence type="ECO:0000256" key="2">
    <source>
        <dbReference type="ARBA" id="ARBA00022576"/>
    </source>
</evidence>
<organism evidence="6">
    <name type="scientific">marine sediment metagenome</name>
    <dbReference type="NCBI Taxonomy" id="412755"/>
    <lineage>
        <taxon>unclassified sequences</taxon>
        <taxon>metagenomes</taxon>
        <taxon>ecological metagenomes</taxon>
    </lineage>
</organism>
<evidence type="ECO:0000259" key="5">
    <source>
        <dbReference type="Pfam" id="PF00266"/>
    </source>
</evidence>
<dbReference type="Pfam" id="PF00266">
    <property type="entry name" value="Aminotran_5"/>
    <property type="match status" value="1"/>
</dbReference>
<dbReference type="Gene3D" id="3.90.1150.10">
    <property type="entry name" value="Aspartate Aminotransferase, domain 1"/>
    <property type="match status" value="1"/>
</dbReference>
<gene>
    <name evidence="6" type="ORF">S03H2_16554</name>
</gene>
<evidence type="ECO:0000256" key="1">
    <source>
        <dbReference type="ARBA" id="ARBA00001933"/>
    </source>
</evidence>
<dbReference type="PROSITE" id="PS00595">
    <property type="entry name" value="AA_TRANSFER_CLASS_5"/>
    <property type="match status" value="1"/>
</dbReference>
<keyword evidence="2" id="KW-0032">Aminotransferase</keyword>
<evidence type="ECO:0000256" key="4">
    <source>
        <dbReference type="ARBA" id="ARBA00022898"/>
    </source>
</evidence>
<dbReference type="AlphaFoldDB" id="X1GIZ8"/>
<proteinExistence type="predicted"/>
<accession>X1GIZ8</accession>
<dbReference type="EMBL" id="BARU01008462">
    <property type="protein sequence ID" value="GAH41579.1"/>
    <property type="molecule type" value="Genomic_DNA"/>
</dbReference>
<dbReference type="Gene3D" id="3.40.640.10">
    <property type="entry name" value="Type I PLP-dependent aspartate aminotransferase-like (Major domain)"/>
    <property type="match status" value="1"/>
</dbReference>
<dbReference type="SUPFAM" id="SSF53383">
    <property type="entry name" value="PLP-dependent transferases"/>
    <property type="match status" value="1"/>
</dbReference>
<dbReference type="InterPro" id="IPR000192">
    <property type="entry name" value="Aminotrans_V_dom"/>
</dbReference>
<feature type="non-terminal residue" evidence="6">
    <location>
        <position position="1"/>
    </location>
</feature>
<sequence>TLAMEMAILNTIEKKESFLVLSQGFFGERMDQIAQSFGLDCDIIECEWGKAVLPEELEKKLSEKEYKAVTATHVDTCTGACAPVKDYAEVLKKHDVLYIIDGVCATGGIEERMDDWEVDVVLTAAQKCFGAPPGLSILVLSEKAMDKRRSIEKIPAYYSDVLRWLPIMKDPSKYFSTPCVNEIRAFYESTKIILEEGIERRFLRHERVAKAIRAALVELGFSLFTQEPFLADTLSVVKYPEGVEDKSFRSTYYENGIVVAGGLGETAGKVFRMGHMGNLSVSQVYFALDALERTLSTLGHKFEAGSGLKAAKAILGE</sequence>
<name>X1GIZ8_9ZZZZ</name>
<dbReference type="InterPro" id="IPR015422">
    <property type="entry name" value="PyrdxlP-dep_Trfase_small"/>
</dbReference>
<dbReference type="PANTHER" id="PTHR21152:SF24">
    <property type="entry name" value="ALANINE--GLYOXYLATE AMINOTRANSFERASE 1"/>
    <property type="match status" value="1"/>
</dbReference>
<dbReference type="InterPro" id="IPR015421">
    <property type="entry name" value="PyrdxlP-dep_Trfase_major"/>
</dbReference>
<comment type="cofactor">
    <cofactor evidence="1">
        <name>pyridoxal 5'-phosphate</name>
        <dbReference type="ChEBI" id="CHEBI:597326"/>
    </cofactor>
</comment>
<reference evidence="6" key="1">
    <citation type="journal article" date="2014" name="Front. Microbiol.">
        <title>High frequency of phylogenetically diverse reductive dehalogenase-homologous genes in deep subseafloor sedimentary metagenomes.</title>
        <authorList>
            <person name="Kawai M."/>
            <person name="Futagami T."/>
            <person name="Toyoda A."/>
            <person name="Takaki Y."/>
            <person name="Nishi S."/>
            <person name="Hori S."/>
            <person name="Arai W."/>
            <person name="Tsubouchi T."/>
            <person name="Morono Y."/>
            <person name="Uchiyama I."/>
            <person name="Ito T."/>
            <person name="Fujiyama A."/>
            <person name="Inagaki F."/>
            <person name="Takami H."/>
        </authorList>
    </citation>
    <scope>NUCLEOTIDE SEQUENCE</scope>
    <source>
        <strain evidence="6">Expedition CK06-06</strain>
    </source>
</reference>
<dbReference type="GO" id="GO:0019265">
    <property type="term" value="P:glycine biosynthetic process, by transamination of glyoxylate"/>
    <property type="evidence" value="ECO:0007669"/>
    <property type="project" value="TreeGrafter"/>
</dbReference>
<dbReference type="GO" id="GO:0005777">
    <property type="term" value="C:peroxisome"/>
    <property type="evidence" value="ECO:0007669"/>
    <property type="project" value="TreeGrafter"/>
</dbReference>
<protein>
    <recommendedName>
        <fullName evidence="5">Aminotransferase class V domain-containing protein</fullName>
    </recommendedName>
</protein>